<dbReference type="Gramene" id="KOM56974">
    <property type="protein sequence ID" value="KOM56974"/>
    <property type="gene ID" value="LR48_Vigan11g000600"/>
</dbReference>
<dbReference type="SMART" id="SM00054">
    <property type="entry name" value="EFh"/>
    <property type="match status" value="1"/>
</dbReference>
<dbReference type="PANTHER" id="PTHR12121">
    <property type="entry name" value="CARBON CATABOLITE REPRESSOR PROTEIN 4"/>
    <property type="match status" value="1"/>
</dbReference>
<dbReference type="InterPro" id="IPR002048">
    <property type="entry name" value="EF_hand_dom"/>
</dbReference>
<dbReference type="AlphaFoldDB" id="A0A0L9VQH3"/>
<dbReference type="FunFam" id="3.60.10.10:FF:000055">
    <property type="entry name" value="Putative calcium-binding protein"/>
    <property type="match status" value="1"/>
</dbReference>
<evidence type="ECO:0000259" key="2">
    <source>
        <dbReference type="PROSITE" id="PS50222"/>
    </source>
</evidence>
<accession>A0A0L9VQH3</accession>
<dbReference type="OMA" id="VERDPSC"/>
<evidence type="ECO:0000313" key="4">
    <source>
        <dbReference type="Proteomes" id="UP000053144"/>
    </source>
</evidence>
<dbReference type="PROSITE" id="PS00018">
    <property type="entry name" value="EF_HAND_1"/>
    <property type="match status" value="1"/>
</dbReference>
<dbReference type="Pfam" id="PF00036">
    <property type="entry name" value="EF-hand_1"/>
    <property type="match status" value="1"/>
</dbReference>
<dbReference type="Proteomes" id="UP000053144">
    <property type="component" value="Chromosome 11"/>
</dbReference>
<gene>
    <name evidence="3" type="ORF">LR48_Vigan11g000600</name>
</gene>
<dbReference type="EMBL" id="CM003381">
    <property type="protein sequence ID" value="KOM56974.1"/>
    <property type="molecule type" value="Genomic_DNA"/>
</dbReference>
<evidence type="ECO:0000256" key="1">
    <source>
        <dbReference type="ARBA" id="ARBA00022837"/>
    </source>
</evidence>
<evidence type="ECO:0000313" key="3">
    <source>
        <dbReference type="EMBL" id="KOM56974.1"/>
    </source>
</evidence>
<dbReference type="SUPFAM" id="SSF47473">
    <property type="entry name" value="EF-hand"/>
    <property type="match status" value="1"/>
</dbReference>
<dbReference type="PROSITE" id="PS50222">
    <property type="entry name" value="EF_HAND_2"/>
    <property type="match status" value="1"/>
</dbReference>
<dbReference type="SUPFAM" id="SSF56219">
    <property type="entry name" value="DNase I-like"/>
    <property type="match status" value="1"/>
</dbReference>
<dbReference type="Gene3D" id="1.10.238.10">
    <property type="entry name" value="EF-hand"/>
    <property type="match status" value="1"/>
</dbReference>
<keyword evidence="1" id="KW-0106">Calcium</keyword>
<dbReference type="STRING" id="3914.A0A0L9VQH3"/>
<dbReference type="InterPro" id="IPR036691">
    <property type="entry name" value="Endo/exonu/phosph_ase_sf"/>
</dbReference>
<dbReference type="Gene3D" id="3.60.10.10">
    <property type="entry name" value="Endonuclease/exonuclease/phosphatase"/>
    <property type="match status" value="1"/>
</dbReference>
<proteinExistence type="predicted"/>
<dbReference type="PANTHER" id="PTHR12121:SF50">
    <property type="entry name" value="ENDONUCLEASE_EXONUCLEASE_PHOSPHATASE FAMILY PROTEIN"/>
    <property type="match status" value="1"/>
</dbReference>
<organism evidence="3 4">
    <name type="scientific">Phaseolus angularis</name>
    <name type="common">Azuki bean</name>
    <name type="synonym">Vigna angularis</name>
    <dbReference type="NCBI Taxonomy" id="3914"/>
    <lineage>
        <taxon>Eukaryota</taxon>
        <taxon>Viridiplantae</taxon>
        <taxon>Streptophyta</taxon>
        <taxon>Embryophyta</taxon>
        <taxon>Tracheophyta</taxon>
        <taxon>Spermatophyta</taxon>
        <taxon>Magnoliopsida</taxon>
        <taxon>eudicotyledons</taxon>
        <taxon>Gunneridae</taxon>
        <taxon>Pentapetalae</taxon>
        <taxon>rosids</taxon>
        <taxon>fabids</taxon>
        <taxon>Fabales</taxon>
        <taxon>Fabaceae</taxon>
        <taxon>Papilionoideae</taxon>
        <taxon>50 kb inversion clade</taxon>
        <taxon>NPAAA clade</taxon>
        <taxon>indigoferoid/millettioid clade</taxon>
        <taxon>Phaseoleae</taxon>
        <taxon>Vigna</taxon>
    </lineage>
</organism>
<dbReference type="InterPro" id="IPR050410">
    <property type="entry name" value="CCR4/nocturin_mRNA_transcr"/>
</dbReference>
<dbReference type="InterPro" id="IPR005135">
    <property type="entry name" value="Endo/exonuclease/phosphatase"/>
</dbReference>
<dbReference type="GO" id="GO:0005509">
    <property type="term" value="F:calcium ion binding"/>
    <property type="evidence" value="ECO:0007669"/>
    <property type="project" value="InterPro"/>
</dbReference>
<dbReference type="GO" id="GO:0000175">
    <property type="term" value="F:3'-5'-RNA exonuclease activity"/>
    <property type="evidence" value="ECO:0007669"/>
    <property type="project" value="TreeGrafter"/>
</dbReference>
<reference evidence="4" key="1">
    <citation type="journal article" date="2015" name="Proc. Natl. Acad. Sci. U.S.A.">
        <title>Genome sequencing of adzuki bean (Vigna angularis) provides insight into high starch and low fat accumulation and domestication.</title>
        <authorList>
            <person name="Yang K."/>
            <person name="Tian Z."/>
            <person name="Chen C."/>
            <person name="Luo L."/>
            <person name="Zhao B."/>
            <person name="Wang Z."/>
            <person name="Yu L."/>
            <person name="Li Y."/>
            <person name="Sun Y."/>
            <person name="Li W."/>
            <person name="Chen Y."/>
            <person name="Li Y."/>
            <person name="Zhang Y."/>
            <person name="Ai D."/>
            <person name="Zhao J."/>
            <person name="Shang C."/>
            <person name="Ma Y."/>
            <person name="Wu B."/>
            <person name="Wang M."/>
            <person name="Gao L."/>
            <person name="Sun D."/>
            <person name="Zhang P."/>
            <person name="Guo F."/>
            <person name="Wang W."/>
            <person name="Li Y."/>
            <person name="Wang J."/>
            <person name="Varshney R.K."/>
            <person name="Wang J."/>
            <person name="Ling H.Q."/>
            <person name="Wan P."/>
        </authorList>
    </citation>
    <scope>NUCLEOTIDE SEQUENCE</scope>
    <source>
        <strain evidence="4">cv. Jingnong 6</strain>
    </source>
</reference>
<protein>
    <recommendedName>
        <fullName evidence="2">EF-hand domain-containing protein</fullName>
    </recommendedName>
</protein>
<sequence length="492" mass="56373">MVVAAGAKFNLRRDNSSSHNGINGYSGDAELSRINRGCCFTSVTEVERDPSCVSFTTFNILAPIYKRTDPQNQGIRESNCRSLWLSRNERILDCLLSESSSIMCLQEFWVGNEELVHMYEERLGDAGYNLFKLGRTNNRGDGLLTAIHKECLRVLDYRELLFNDCGDRVAQLLHVQSVSPSQNQKGSVPQEFLIVNTHLLFPHDSSLCLVRLNQVYQILQYVELYQRENRLKPMPIILCGDWNGSKRGHVYKFLRSQGFVSSYDIANQYSDSYADAHKWVSHRNHRGNICGVDFIWLCNPNQARKPLKTSWAEAVFSILKFQLRKASENDAFAFLKGDNYADSVTYFSFSEALRQVKLIGVPYGLCFQQLQDLWNHADVDGNGVIDFEEFKTFQKVPIYVVMIDFALQQKIWNSACPDHVLENVKGCMEDVNTELEQQQQQQEAIGFMIKNAMLYPREVEKGHWPEDYSLSDHARLTAVFSPARMRCSATQN</sequence>
<dbReference type="InterPro" id="IPR018247">
    <property type="entry name" value="EF_Hand_1_Ca_BS"/>
</dbReference>
<feature type="domain" description="EF-hand" evidence="2">
    <location>
        <begin position="365"/>
        <end position="400"/>
    </location>
</feature>
<dbReference type="InterPro" id="IPR011992">
    <property type="entry name" value="EF-hand-dom_pair"/>
</dbReference>
<dbReference type="Pfam" id="PF03372">
    <property type="entry name" value="Exo_endo_phos"/>
    <property type="match status" value="1"/>
</dbReference>
<name>A0A0L9VQH3_PHAAN</name>